<reference evidence="3" key="1">
    <citation type="journal article" date="2021" name="ISME J.">
        <title>Evolutionary origin and ecological implication of a unique nif island in free-living Bradyrhizobium lineages.</title>
        <authorList>
            <person name="Tao J."/>
        </authorList>
    </citation>
    <scope>NUCLEOTIDE SEQUENCE [LARGE SCALE GENOMIC DNA]</scope>
    <source>
        <strain evidence="3">SZCCT0434</strain>
    </source>
</reference>
<dbReference type="EMBL" id="JAFCJH010000016">
    <property type="protein sequence ID" value="MBR0797200.1"/>
    <property type="molecule type" value="Genomic_DNA"/>
</dbReference>
<dbReference type="Pfam" id="PF04964">
    <property type="entry name" value="Flp_Fap"/>
    <property type="match status" value="1"/>
</dbReference>
<protein>
    <submittedName>
        <fullName evidence="2">Flp family type IVb pilin</fullName>
    </submittedName>
</protein>
<sequence>MRSLLARFIRDEVASTAIEYAIIGAGLSILIVAGVNGIGVNLSGRFSAMSAAIK</sequence>
<keyword evidence="1" id="KW-1133">Transmembrane helix</keyword>
<evidence type="ECO:0000256" key="1">
    <source>
        <dbReference type="SAM" id="Phobius"/>
    </source>
</evidence>
<evidence type="ECO:0000313" key="2">
    <source>
        <dbReference type="EMBL" id="MBR0797200.1"/>
    </source>
</evidence>
<accession>A0ABS5FK91</accession>
<keyword evidence="1" id="KW-0472">Membrane</keyword>
<evidence type="ECO:0000313" key="3">
    <source>
        <dbReference type="Proteomes" id="UP001315278"/>
    </source>
</evidence>
<dbReference type="RefSeq" id="WP_212395560.1">
    <property type="nucleotide sequence ID" value="NZ_JAFCJH010000016.1"/>
</dbReference>
<dbReference type="InterPro" id="IPR007047">
    <property type="entry name" value="Flp_Fap"/>
</dbReference>
<keyword evidence="3" id="KW-1185">Reference proteome</keyword>
<comment type="caution">
    <text evidence="2">The sequence shown here is derived from an EMBL/GenBank/DDBJ whole genome shotgun (WGS) entry which is preliminary data.</text>
</comment>
<organism evidence="2 3">
    <name type="scientific">Bradyrhizobium jicamae</name>
    <dbReference type="NCBI Taxonomy" id="280332"/>
    <lineage>
        <taxon>Bacteria</taxon>
        <taxon>Pseudomonadati</taxon>
        <taxon>Pseudomonadota</taxon>
        <taxon>Alphaproteobacteria</taxon>
        <taxon>Hyphomicrobiales</taxon>
        <taxon>Nitrobacteraceae</taxon>
        <taxon>Bradyrhizobium</taxon>
    </lineage>
</organism>
<name>A0ABS5FK91_9BRAD</name>
<proteinExistence type="predicted"/>
<dbReference type="Proteomes" id="UP001315278">
    <property type="component" value="Unassembled WGS sequence"/>
</dbReference>
<feature type="transmembrane region" description="Helical" evidence="1">
    <location>
        <begin position="20"/>
        <end position="40"/>
    </location>
</feature>
<keyword evidence="1" id="KW-0812">Transmembrane</keyword>
<gene>
    <name evidence="2" type="ORF">JQ615_17545</name>
</gene>